<accession>A0ABQ1XQQ9</accession>
<keyword evidence="4 5" id="KW-0472">Membrane</keyword>
<evidence type="ECO:0000256" key="2">
    <source>
        <dbReference type="ARBA" id="ARBA00022692"/>
    </source>
</evidence>
<dbReference type="InterPro" id="IPR019109">
    <property type="entry name" value="MamF_MmsF"/>
</dbReference>
<dbReference type="Pfam" id="PF09685">
    <property type="entry name" value="MamF_MmsF"/>
    <property type="match status" value="1"/>
</dbReference>
<dbReference type="RefSeq" id="WP_188452034.1">
    <property type="nucleotide sequence ID" value="NZ_BMFS01000006.1"/>
</dbReference>
<proteinExistence type="predicted"/>
<sequence>MTEEQTTQAAPPPAPGPNDTDRTFALVCYILQILSVVTGLTAIVAVILAYVRMTEAPEWIKNHYVYQIRTFWYGLAGMIIGVLTIWLLGLGLLIMLATAIWFIVRAVVGLIRLTEGRTHTDPRDFWI</sequence>
<keyword evidence="2 5" id="KW-0812">Transmembrane</keyword>
<evidence type="ECO:0000256" key="4">
    <source>
        <dbReference type="ARBA" id="ARBA00023136"/>
    </source>
</evidence>
<protein>
    <recommendedName>
        <fullName evidence="8">DUF4870 domain-containing protein</fullName>
    </recommendedName>
</protein>
<feature type="transmembrane region" description="Helical" evidence="5">
    <location>
        <begin position="71"/>
        <end position="88"/>
    </location>
</feature>
<organism evidence="6 7">
    <name type="scientific">Glycocaulis albus</name>
    <dbReference type="NCBI Taxonomy" id="1382801"/>
    <lineage>
        <taxon>Bacteria</taxon>
        <taxon>Pseudomonadati</taxon>
        <taxon>Pseudomonadota</taxon>
        <taxon>Alphaproteobacteria</taxon>
        <taxon>Maricaulales</taxon>
        <taxon>Maricaulaceae</taxon>
        <taxon>Glycocaulis</taxon>
    </lineage>
</organism>
<evidence type="ECO:0000256" key="5">
    <source>
        <dbReference type="SAM" id="Phobius"/>
    </source>
</evidence>
<evidence type="ECO:0008006" key="8">
    <source>
        <dbReference type="Google" id="ProtNLM"/>
    </source>
</evidence>
<feature type="transmembrane region" description="Helical" evidence="5">
    <location>
        <begin position="24"/>
        <end position="51"/>
    </location>
</feature>
<comment type="subcellular location">
    <subcellularLocation>
        <location evidence="1">Membrane</location>
        <topology evidence="1">Multi-pass membrane protein</topology>
    </subcellularLocation>
</comment>
<evidence type="ECO:0000313" key="6">
    <source>
        <dbReference type="EMBL" id="GGH00708.1"/>
    </source>
</evidence>
<dbReference type="EMBL" id="BMFS01000006">
    <property type="protein sequence ID" value="GGH00708.1"/>
    <property type="molecule type" value="Genomic_DNA"/>
</dbReference>
<name>A0ABQ1XQQ9_9PROT</name>
<comment type="caution">
    <text evidence="6">The sequence shown here is derived from an EMBL/GenBank/DDBJ whole genome shotgun (WGS) entry which is preliminary data.</text>
</comment>
<evidence type="ECO:0000256" key="3">
    <source>
        <dbReference type="ARBA" id="ARBA00022989"/>
    </source>
</evidence>
<gene>
    <name evidence="6" type="ORF">GCM10007420_15870</name>
</gene>
<reference evidence="7" key="1">
    <citation type="journal article" date="2019" name="Int. J. Syst. Evol. Microbiol.">
        <title>The Global Catalogue of Microorganisms (GCM) 10K type strain sequencing project: providing services to taxonomists for standard genome sequencing and annotation.</title>
        <authorList>
            <consortium name="The Broad Institute Genomics Platform"/>
            <consortium name="The Broad Institute Genome Sequencing Center for Infectious Disease"/>
            <person name="Wu L."/>
            <person name="Ma J."/>
        </authorList>
    </citation>
    <scope>NUCLEOTIDE SEQUENCE [LARGE SCALE GENOMIC DNA]</scope>
    <source>
        <strain evidence="7">CGMCC 1.12766</strain>
    </source>
</reference>
<feature type="transmembrane region" description="Helical" evidence="5">
    <location>
        <begin position="94"/>
        <end position="113"/>
    </location>
</feature>
<keyword evidence="7" id="KW-1185">Reference proteome</keyword>
<dbReference type="Proteomes" id="UP000648722">
    <property type="component" value="Unassembled WGS sequence"/>
</dbReference>
<evidence type="ECO:0000256" key="1">
    <source>
        <dbReference type="ARBA" id="ARBA00004141"/>
    </source>
</evidence>
<keyword evidence="3 5" id="KW-1133">Transmembrane helix</keyword>
<evidence type="ECO:0000313" key="7">
    <source>
        <dbReference type="Proteomes" id="UP000648722"/>
    </source>
</evidence>